<evidence type="ECO:0000256" key="4">
    <source>
        <dbReference type="ARBA" id="ARBA00058770"/>
    </source>
</evidence>
<keyword evidence="7" id="KW-0812">Transmembrane</keyword>
<dbReference type="GO" id="GO:1902042">
    <property type="term" value="P:negative regulation of extrinsic apoptotic signaling pathway via death domain receptors"/>
    <property type="evidence" value="ECO:0000318"/>
    <property type="project" value="GO_Central"/>
</dbReference>
<comment type="similarity">
    <text evidence="5">Belongs to the FAIM1 family.</text>
</comment>
<evidence type="ECO:0000313" key="8">
    <source>
        <dbReference type="Ensembl" id="ENSSSCP00000048938.3"/>
    </source>
</evidence>
<dbReference type="AlphaFoldDB" id="A0A287AXS6"/>
<dbReference type="ExpressionAtlas" id="A0A287AXS6">
    <property type="expression patterns" value="baseline and differential"/>
</dbReference>
<name>A0A287AXS6_PIG</name>
<dbReference type="Bgee" id="ENSSSCG00000023814">
    <property type="expression patterns" value="Expressed in granulosa cell and 45 other cell types or tissues"/>
</dbReference>
<reference evidence="8" key="3">
    <citation type="submission" date="2025-08" db="UniProtKB">
        <authorList>
            <consortium name="Ensembl"/>
        </authorList>
    </citation>
    <scope>IDENTIFICATION</scope>
</reference>
<comment type="function">
    <text evidence="4">Plays a role as an inducible effector molecule that mediates Fas resistance produced by surface Ig engagement in B cells.</text>
</comment>
<keyword evidence="9" id="KW-1185">Reference proteome</keyword>
<evidence type="ECO:0000256" key="3">
    <source>
        <dbReference type="ARBA" id="ARBA00022703"/>
    </source>
</evidence>
<dbReference type="GeneTree" id="ENSGT00390000007364"/>
<keyword evidence="3" id="KW-0053">Apoptosis</keyword>
<protein>
    <recommendedName>
        <fullName evidence="6">Fas apoptotic inhibitory molecule 1</fullName>
    </recommendedName>
</protein>
<keyword evidence="7" id="KW-0472">Membrane</keyword>
<gene>
    <name evidence="8 10" type="primary">FAIM</name>
</gene>
<dbReference type="Proteomes" id="UP000008227">
    <property type="component" value="Chromosome 13"/>
</dbReference>
<evidence type="ECO:0000256" key="7">
    <source>
        <dbReference type="SAM" id="Phobius"/>
    </source>
</evidence>
<dbReference type="FunFam" id="2.40.128.180:FF:000002">
    <property type="entry name" value="Fas apoptotic inhibitory molecule 1"/>
    <property type="match status" value="1"/>
</dbReference>
<feature type="transmembrane region" description="Helical" evidence="7">
    <location>
        <begin position="14"/>
        <end position="38"/>
    </location>
</feature>
<dbReference type="Gene3D" id="2.40.128.180">
    <property type="match status" value="2"/>
</dbReference>
<dbReference type="InterPro" id="IPR010695">
    <property type="entry name" value="FAIM1"/>
</dbReference>
<proteinExistence type="evidence at protein level"/>
<accession>A0A287AXS6</accession>
<keyword evidence="11" id="KW-1267">Proteomics identification</keyword>
<dbReference type="GO" id="GO:0005737">
    <property type="term" value="C:cytoplasm"/>
    <property type="evidence" value="ECO:0007669"/>
    <property type="project" value="UniProtKB-SubCell"/>
</dbReference>
<organism evidence="8 9">
    <name type="scientific">Sus scrofa</name>
    <name type="common">Pig</name>
    <dbReference type="NCBI Taxonomy" id="9823"/>
    <lineage>
        <taxon>Eukaryota</taxon>
        <taxon>Metazoa</taxon>
        <taxon>Chordata</taxon>
        <taxon>Craniata</taxon>
        <taxon>Vertebrata</taxon>
        <taxon>Euteleostomi</taxon>
        <taxon>Mammalia</taxon>
        <taxon>Eutheria</taxon>
        <taxon>Laurasiatheria</taxon>
        <taxon>Artiodactyla</taxon>
        <taxon>Suina</taxon>
        <taxon>Suidae</taxon>
        <taxon>Sus</taxon>
    </lineage>
</organism>
<dbReference type="InterPro" id="IPR038513">
    <property type="entry name" value="FAIM1_dom_sf"/>
</dbReference>
<dbReference type="Pfam" id="PF06905">
    <property type="entry name" value="FAIM1"/>
    <property type="match status" value="1"/>
</dbReference>
<sequence>MQFKKRIAKLEKSFAHVIFVALNLSLLQFCFFLSWPLIGLKTVLPAMASGDDSPIFEDDESPPYSLEKMTDLVAVWDVALSDGVHKIEFEHGTTSGKRVVYVDGKEEIRKEWMFKLVGKETFCVGAAKTKATINIDAVSGFAYEYTLEINGKSLKKYMESRSKTTNTWVLQLDNEDFRVVLEKDTMDVWCNGKKMETAGEFVDDGTETHFSIGNHDCYIKAVSSGKRKEGIIHTLIVDNREIAEIP</sequence>
<evidence type="ECO:0007829" key="11">
    <source>
        <dbReference type="PeptideAtlas" id="A0A287AXS6"/>
    </source>
</evidence>
<dbReference type="PANTHER" id="PTHR13088:SF3">
    <property type="entry name" value="FAS APOPTOTIC INHIBITORY MOLECULE 1"/>
    <property type="match status" value="1"/>
</dbReference>
<evidence type="ECO:0000313" key="10">
    <source>
        <dbReference type="VGNC" id="VGNC:87882"/>
    </source>
</evidence>
<dbReference type="VGNC" id="VGNC:87882">
    <property type="gene designation" value="FAIM"/>
</dbReference>
<dbReference type="FunFam" id="2.40.128.180:FF:000001">
    <property type="entry name" value="Fas apoptotic inhibitory molecule 1"/>
    <property type="match status" value="1"/>
</dbReference>
<evidence type="ECO:0000313" key="9">
    <source>
        <dbReference type="Proteomes" id="UP000008227"/>
    </source>
</evidence>
<reference evidence="8" key="4">
    <citation type="submission" date="2025-09" db="UniProtKB">
        <authorList>
            <consortium name="Ensembl"/>
        </authorList>
    </citation>
    <scope>IDENTIFICATION</scope>
</reference>
<keyword evidence="2" id="KW-0963">Cytoplasm</keyword>
<keyword evidence="7" id="KW-1133">Transmembrane helix</keyword>
<evidence type="ECO:0000256" key="1">
    <source>
        <dbReference type="ARBA" id="ARBA00004496"/>
    </source>
</evidence>
<dbReference type="GO" id="GO:0006915">
    <property type="term" value="P:apoptotic process"/>
    <property type="evidence" value="ECO:0007669"/>
    <property type="project" value="UniProtKB-KW"/>
</dbReference>
<reference evidence="9" key="1">
    <citation type="submission" date="2009-11" db="EMBL/GenBank/DDBJ databases">
        <authorList>
            <consortium name="Porcine genome sequencing project"/>
        </authorList>
    </citation>
    <scope>NUCLEOTIDE SEQUENCE [LARGE SCALE GENOMIC DNA]</scope>
    <source>
        <strain evidence="9">Duroc</strain>
    </source>
</reference>
<comment type="subcellular location">
    <subcellularLocation>
        <location evidence="1">Cytoplasm</location>
    </subcellularLocation>
</comment>
<evidence type="ECO:0000256" key="6">
    <source>
        <dbReference type="ARBA" id="ARBA00069997"/>
    </source>
</evidence>
<dbReference type="PANTHER" id="PTHR13088">
    <property type="entry name" value="FAS APOPTOTIC INHIBITORY MOLECULE FAIM"/>
    <property type="match status" value="1"/>
</dbReference>
<evidence type="ECO:0000256" key="5">
    <source>
        <dbReference type="ARBA" id="ARBA00060954"/>
    </source>
</evidence>
<dbReference type="Ensembl" id="ENSSSCT00000056521.3">
    <property type="protein sequence ID" value="ENSSSCP00000048938.3"/>
    <property type="gene ID" value="ENSSSCG00000023814.4"/>
</dbReference>
<evidence type="ECO:0000256" key="2">
    <source>
        <dbReference type="ARBA" id="ARBA00022490"/>
    </source>
</evidence>
<reference evidence="8" key="2">
    <citation type="journal article" date="2020" name="Gigascience">
        <title>An improved pig reference genome sequence to enable pig genetics and genomics research.</title>
        <authorList>
            <person name="Warr A."/>
            <person name="Affara N."/>
            <person name="Aken B."/>
            <person name="Beiki H."/>
            <person name="Bickhart D.M."/>
            <person name="Billis K."/>
            <person name="Chow W."/>
            <person name="Eory L."/>
            <person name="Finlayson H.A."/>
            <person name="Flicek P."/>
            <person name="Giron C.G."/>
            <person name="Griffin D.K."/>
            <person name="Hall R."/>
            <person name="Hannum G."/>
            <person name="Hourlier T."/>
            <person name="Howe K."/>
            <person name="Hume D.A."/>
            <person name="Izuogu O."/>
            <person name="Kim K."/>
            <person name="Koren S."/>
            <person name="Liu H."/>
            <person name="Manchanda N."/>
            <person name="Martin F.J."/>
            <person name="Nonneman D.J."/>
            <person name="O'Connor R.E."/>
            <person name="Phillippy A.M."/>
            <person name="Rohrer G.A."/>
            <person name="Rosen B.D."/>
            <person name="Rund L.A."/>
            <person name="Sargent C.A."/>
            <person name="Schook L.B."/>
            <person name="Schroeder S.G."/>
            <person name="Schwartz A.S."/>
            <person name="Skinner B.M."/>
            <person name="Talbot R."/>
            <person name="Tseng E."/>
            <person name="Tuggle C.K."/>
            <person name="Watson M."/>
            <person name="Smith T.P.L."/>
            <person name="Archibald A.L."/>
        </authorList>
    </citation>
    <scope>NUCLEOTIDE SEQUENCE [LARGE SCALE GENOMIC DNA]</scope>
    <source>
        <strain evidence="8">Duroc</strain>
    </source>
</reference>